<feature type="domain" description="HTH lysR-type" evidence="5">
    <location>
        <begin position="3"/>
        <end position="60"/>
    </location>
</feature>
<reference evidence="6 7" key="1">
    <citation type="submission" date="2020-08" db="EMBL/GenBank/DDBJ databases">
        <title>Genomic Encyclopedia of Archaeal and Bacterial Type Strains, Phase II (KMG-II): from individual species to whole genera.</title>
        <authorList>
            <person name="Goeker M."/>
        </authorList>
    </citation>
    <scope>NUCLEOTIDE SEQUENCE [LARGE SCALE GENOMIC DNA]</scope>
    <source>
        <strain evidence="6 7">DSM 43850</strain>
    </source>
</reference>
<dbReference type="Pfam" id="PF03466">
    <property type="entry name" value="LysR_substrate"/>
    <property type="match status" value="1"/>
</dbReference>
<sequence>MQLEIRHARVVVTLAEAGSISKAAARLKLPQPSLTAQLRRIEQVTGGELFIRSSTGITPTRLGRRLVPMLAELVAKADAVLAEATSEAATLRFGVAEWTPTTLPAAVQGSMPGREVRTVTLTSAAALAEVIGGQLDLVLVSGPAEVPALGMDAGLATEVVVTEPIWVAVPQESPVSGQSRAHYAELTELPWVRHVPEHWVHEVERWLTAGGGFEPEVLHEVAGHAEAMIWVRDAGTATLVTPSGWSRGAGLVTIDEPLHSELKLVWRPGAVEEETVRTLTAALRSYYADYARTVPGLVSWAREHPGEFPQLEGFAEPG</sequence>
<keyword evidence="2" id="KW-0805">Transcription regulation</keyword>
<gene>
    <name evidence="6" type="ORF">BC739_000369</name>
</gene>
<accession>A0ABR6B8I9</accession>
<dbReference type="SUPFAM" id="SSF53850">
    <property type="entry name" value="Periplasmic binding protein-like II"/>
    <property type="match status" value="1"/>
</dbReference>
<dbReference type="CDD" id="cd05466">
    <property type="entry name" value="PBP2_LTTR_substrate"/>
    <property type="match status" value="1"/>
</dbReference>
<dbReference type="Gene3D" id="3.40.190.10">
    <property type="entry name" value="Periplasmic binding protein-like II"/>
    <property type="match status" value="2"/>
</dbReference>
<evidence type="ECO:0000256" key="1">
    <source>
        <dbReference type="ARBA" id="ARBA00009437"/>
    </source>
</evidence>
<dbReference type="InterPro" id="IPR036390">
    <property type="entry name" value="WH_DNA-bd_sf"/>
</dbReference>
<evidence type="ECO:0000259" key="5">
    <source>
        <dbReference type="PROSITE" id="PS50931"/>
    </source>
</evidence>
<evidence type="ECO:0000313" key="7">
    <source>
        <dbReference type="Proteomes" id="UP000517916"/>
    </source>
</evidence>
<name>A0ABR6B8I9_9PSEU</name>
<dbReference type="InterPro" id="IPR005119">
    <property type="entry name" value="LysR_subst-bd"/>
</dbReference>
<comment type="caution">
    <text evidence="6">The sequence shown here is derived from an EMBL/GenBank/DDBJ whole genome shotgun (WGS) entry which is preliminary data.</text>
</comment>
<dbReference type="GO" id="GO:0003677">
    <property type="term" value="F:DNA binding"/>
    <property type="evidence" value="ECO:0007669"/>
    <property type="project" value="UniProtKB-KW"/>
</dbReference>
<keyword evidence="4" id="KW-0804">Transcription</keyword>
<dbReference type="Gene3D" id="1.10.10.10">
    <property type="entry name" value="Winged helix-like DNA-binding domain superfamily/Winged helix DNA-binding domain"/>
    <property type="match status" value="1"/>
</dbReference>
<evidence type="ECO:0000313" key="6">
    <source>
        <dbReference type="EMBL" id="MBA8923172.1"/>
    </source>
</evidence>
<dbReference type="PROSITE" id="PS50931">
    <property type="entry name" value="HTH_LYSR"/>
    <property type="match status" value="1"/>
</dbReference>
<dbReference type="SUPFAM" id="SSF46785">
    <property type="entry name" value="Winged helix' DNA-binding domain"/>
    <property type="match status" value="1"/>
</dbReference>
<dbReference type="PANTHER" id="PTHR30346">
    <property type="entry name" value="TRANSCRIPTIONAL DUAL REGULATOR HCAR-RELATED"/>
    <property type="match status" value="1"/>
</dbReference>
<keyword evidence="3 6" id="KW-0238">DNA-binding</keyword>
<evidence type="ECO:0000256" key="4">
    <source>
        <dbReference type="ARBA" id="ARBA00023163"/>
    </source>
</evidence>
<organism evidence="6 7">
    <name type="scientific">Kutzneria viridogrisea</name>
    <dbReference type="NCBI Taxonomy" id="47990"/>
    <lineage>
        <taxon>Bacteria</taxon>
        <taxon>Bacillati</taxon>
        <taxon>Actinomycetota</taxon>
        <taxon>Actinomycetes</taxon>
        <taxon>Pseudonocardiales</taxon>
        <taxon>Pseudonocardiaceae</taxon>
        <taxon>Kutzneria</taxon>
    </lineage>
</organism>
<dbReference type="Proteomes" id="UP000517916">
    <property type="component" value="Unassembled WGS sequence"/>
</dbReference>
<dbReference type="InterPro" id="IPR000847">
    <property type="entry name" value="LysR_HTH_N"/>
</dbReference>
<proteinExistence type="inferred from homology"/>
<dbReference type="PANTHER" id="PTHR30346:SF30">
    <property type="entry name" value="SMALL NEUTRAL PROTEASE REGULATORY PROTEIN"/>
    <property type="match status" value="1"/>
</dbReference>
<dbReference type="RefSeq" id="WP_025359200.1">
    <property type="nucleotide sequence ID" value="NZ_BAAABQ010000046.1"/>
</dbReference>
<keyword evidence="7" id="KW-1185">Reference proteome</keyword>
<dbReference type="Pfam" id="PF00126">
    <property type="entry name" value="HTH_1"/>
    <property type="match status" value="1"/>
</dbReference>
<dbReference type="EMBL" id="JACJID010000001">
    <property type="protein sequence ID" value="MBA8923172.1"/>
    <property type="molecule type" value="Genomic_DNA"/>
</dbReference>
<evidence type="ECO:0000256" key="2">
    <source>
        <dbReference type="ARBA" id="ARBA00023015"/>
    </source>
</evidence>
<dbReference type="PRINTS" id="PR00039">
    <property type="entry name" value="HTHLYSR"/>
</dbReference>
<protein>
    <submittedName>
        <fullName evidence="6">DNA-binding transcriptional LysR family regulator</fullName>
    </submittedName>
</protein>
<evidence type="ECO:0000256" key="3">
    <source>
        <dbReference type="ARBA" id="ARBA00023125"/>
    </source>
</evidence>
<comment type="similarity">
    <text evidence="1">Belongs to the LysR transcriptional regulatory family.</text>
</comment>
<dbReference type="InterPro" id="IPR036388">
    <property type="entry name" value="WH-like_DNA-bd_sf"/>
</dbReference>